<comment type="caution">
    <text evidence="1">The sequence shown here is derived from an EMBL/GenBank/DDBJ whole genome shotgun (WGS) entry which is preliminary data.</text>
</comment>
<evidence type="ECO:0000313" key="1">
    <source>
        <dbReference type="EMBL" id="KAB2100479.1"/>
    </source>
</evidence>
<proteinExistence type="predicted"/>
<dbReference type="Proteomes" id="UP000293547">
    <property type="component" value="Unassembled WGS sequence"/>
</dbReference>
<organism evidence="1 2">
    <name type="scientific">Alternaria gaisen</name>
    <dbReference type="NCBI Taxonomy" id="167740"/>
    <lineage>
        <taxon>Eukaryota</taxon>
        <taxon>Fungi</taxon>
        <taxon>Dikarya</taxon>
        <taxon>Ascomycota</taxon>
        <taxon>Pezizomycotina</taxon>
        <taxon>Dothideomycetes</taxon>
        <taxon>Pleosporomycetidae</taxon>
        <taxon>Pleosporales</taxon>
        <taxon>Pleosporineae</taxon>
        <taxon>Pleosporaceae</taxon>
        <taxon>Alternaria</taxon>
        <taxon>Alternaria sect. Alternaria</taxon>
    </lineage>
</organism>
<keyword evidence="2" id="KW-1185">Reference proteome</keyword>
<reference evidence="1 2" key="1">
    <citation type="journal article" date="2019" name="bioRxiv">
        <title>Genomics, evolutionary history and diagnostics of the Alternaria alternata species group including apple and Asian pear pathotypes.</title>
        <authorList>
            <person name="Armitage A.D."/>
            <person name="Cockerton H.M."/>
            <person name="Sreenivasaprasad S."/>
            <person name="Woodhall J.W."/>
            <person name="Lane C.R."/>
            <person name="Harrison R.J."/>
            <person name="Clarkson J.P."/>
        </authorList>
    </citation>
    <scope>NUCLEOTIDE SEQUENCE [LARGE SCALE GENOMIC DNA]</scope>
    <source>
        <strain evidence="1 2">FERA 650</strain>
    </source>
</reference>
<name>A0ACB6F7T8_9PLEO</name>
<accession>A0ACB6F7T8</accession>
<evidence type="ECO:0000313" key="2">
    <source>
        <dbReference type="Proteomes" id="UP000293547"/>
    </source>
</evidence>
<sequence>MFDLLDRDNGRFSNDRDMSAILDTARRFEKTEARDSIYAILGLVNQDKTLEGDEAALLEVDYTKSIPDVLRDATRYALSERNDLNVLSRIHHRVDMSADSQTFPTWTLRADLLHQSQDAFGLPYLYRAFEGLEAPSLLGDVSFDKSLLLLQGVVVNQVGQTTAVYYRDILDEDEGYHQWLVLVKDMVMCHRNIATQENIDLVIASTLVVGQAKSGKEAQPADLQVLAEYIKSLAIREDGIKSDGVSIRPHFNKEKMAATVETARVYFSEDRRFFVTTDGYMGLGPRCMQPEDIVVVLRGGWMPFILRKKVDSYWLIGAAYVHGIMHGEAVELDRSRGGSEMVFHVR</sequence>
<gene>
    <name evidence="1" type="ORF">AG0111_0g11322</name>
</gene>
<dbReference type="EMBL" id="PDWZ02000013">
    <property type="protein sequence ID" value="KAB2100479.1"/>
    <property type="molecule type" value="Genomic_DNA"/>
</dbReference>
<protein>
    <submittedName>
        <fullName evidence="1">Uncharacterized protein</fullName>
    </submittedName>
</protein>